<protein>
    <submittedName>
        <fullName evidence="7">Methyltransferase domain-containing protein</fullName>
    </submittedName>
</protein>
<dbReference type="Pfam" id="PF02353">
    <property type="entry name" value="CMAS"/>
    <property type="match status" value="1"/>
</dbReference>
<comment type="similarity">
    <text evidence="1">Belongs to the CFA/CMAS family.</text>
</comment>
<dbReference type="PANTHER" id="PTHR43667">
    <property type="entry name" value="CYCLOPROPANE-FATTY-ACYL-PHOSPHOLIPID SYNTHASE"/>
    <property type="match status" value="1"/>
</dbReference>
<dbReference type="CDD" id="cd02440">
    <property type="entry name" value="AdoMet_MTases"/>
    <property type="match status" value="1"/>
</dbReference>
<dbReference type="InterPro" id="IPR050723">
    <property type="entry name" value="CFA/CMAS"/>
</dbReference>
<evidence type="ECO:0000256" key="2">
    <source>
        <dbReference type="ARBA" id="ARBA00022603"/>
    </source>
</evidence>
<feature type="active site" evidence="6">
    <location>
        <position position="361"/>
    </location>
</feature>
<evidence type="ECO:0000256" key="5">
    <source>
        <dbReference type="ARBA" id="ARBA00023098"/>
    </source>
</evidence>
<evidence type="ECO:0000313" key="7">
    <source>
        <dbReference type="EMBL" id="QGZ35644.1"/>
    </source>
</evidence>
<dbReference type="GO" id="GO:0008610">
    <property type="term" value="P:lipid biosynthetic process"/>
    <property type="evidence" value="ECO:0007669"/>
    <property type="project" value="InterPro"/>
</dbReference>
<dbReference type="Proteomes" id="UP000435648">
    <property type="component" value="Chromosome"/>
</dbReference>
<dbReference type="EMBL" id="CP046908">
    <property type="protein sequence ID" value="QGZ35644.1"/>
    <property type="molecule type" value="Genomic_DNA"/>
</dbReference>
<proteinExistence type="inferred from homology"/>
<sequence>MIFLRILRTILRRGSLAVIDRAGRRHLLGDGSKPVATVRLSPQASDWQLVRNPVLGIGEAYMDGSLTVDDGRLYEFLDLLARNYGTEAGHPWMSLLERATARLKQSNPMGRARRNVAHHYDLSPALYDLFLDSDRQYSCAYFRSPDDTLEEAQLNKKRHIAAKLMLDRPGLKVLDIGSGWGGLALYLAEEHGAEVTGVTLSEEQYAHASARAARSPAGAQVSFHLRDYREQQGPFDRIVSVGMFEHVGKRHYLEYFSKLRELLTEDGVALIHAIGYSDVPAPINPFIRKYIFPGADLPAMSEVFTEVEKTGLYATDLEILRLHYAETLRHWRERFLARSDEVLKIYDACFLRMWEFYLALCEVGFRRRTNMVFQLQLAKRIDTVPITRDYMFEAERAAEARETKLKQTS</sequence>
<evidence type="ECO:0000313" key="8">
    <source>
        <dbReference type="Proteomes" id="UP000435648"/>
    </source>
</evidence>
<dbReference type="RefSeq" id="WP_158194511.1">
    <property type="nucleotide sequence ID" value="NZ_CP046908.1"/>
</dbReference>
<keyword evidence="5" id="KW-0443">Lipid metabolism</keyword>
<dbReference type="GO" id="GO:0008168">
    <property type="term" value="F:methyltransferase activity"/>
    <property type="evidence" value="ECO:0007669"/>
    <property type="project" value="UniProtKB-KW"/>
</dbReference>
<dbReference type="KEGG" id="siw:GH266_14765"/>
<dbReference type="Gene3D" id="3.40.50.150">
    <property type="entry name" value="Vaccinia Virus protein VP39"/>
    <property type="match status" value="1"/>
</dbReference>
<keyword evidence="4" id="KW-0949">S-adenosyl-L-methionine</keyword>
<dbReference type="GO" id="GO:0032259">
    <property type="term" value="P:methylation"/>
    <property type="evidence" value="ECO:0007669"/>
    <property type="project" value="UniProtKB-KW"/>
</dbReference>
<reference evidence="7 8" key="1">
    <citation type="submission" date="2019-12" db="EMBL/GenBank/DDBJ databases">
        <title>The genome of Stappia indica PHM037.</title>
        <authorList>
            <person name="Kacar D."/>
            <person name="Galan B."/>
            <person name="Canedo L."/>
            <person name="Rodriguez P."/>
            <person name="de la Calle F."/>
            <person name="Garcia J.L."/>
        </authorList>
    </citation>
    <scope>NUCLEOTIDE SEQUENCE [LARGE SCALE GENOMIC DNA]</scope>
    <source>
        <strain evidence="7 8">PHM037</strain>
    </source>
</reference>
<dbReference type="InterPro" id="IPR003333">
    <property type="entry name" value="CMAS"/>
</dbReference>
<evidence type="ECO:0000256" key="1">
    <source>
        <dbReference type="ARBA" id="ARBA00010815"/>
    </source>
</evidence>
<dbReference type="PIRSF" id="PIRSF003085">
    <property type="entry name" value="CMAS"/>
    <property type="match status" value="1"/>
</dbReference>
<dbReference type="SUPFAM" id="SSF53335">
    <property type="entry name" value="S-adenosyl-L-methionine-dependent methyltransferases"/>
    <property type="match status" value="1"/>
</dbReference>
<dbReference type="InterPro" id="IPR029063">
    <property type="entry name" value="SAM-dependent_MTases_sf"/>
</dbReference>
<dbReference type="OrthoDB" id="9782855at2"/>
<dbReference type="PANTHER" id="PTHR43667:SF1">
    <property type="entry name" value="CYCLOPROPANE-FATTY-ACYL-PHOSPHOLIPID SYNTHASE"/>
    <property type="match status" value="1"/>
</dbReference>
<dbReference type="AlphaFoldDB" id="A0A857C9G2"/>
<organism evidence="7 8">
    <name type="scientific">Stappia indica</name>
    <dbReference type="NCBI Taxonomy" id="538381"/>
    <lineage>
        <taxon>Bacteria</taxon>
        <taxon>Pseudomonadati</taxon>
        <taxon>Pseudomonadota</taxon>
        <taxon>Alphaproteobacteria</taxon>
        <taxon>Hyphomicrobiales</taxon>
        <taxon>Stappiaceae</taxon>
        <taxon>Stappia</taxon>
    </lineage>
</organism>
<keyword evidence="2 7" id="KW-0489">Methyltransferase</keyword>
<name>A0A857C9G2_9HYPH</name>
<keyword evidence="3 7" id="KW-0808">Transferase</keyword>
<evidence type="ECO:0000256" key="6">
    <source>
        <dbReference type="PIRSR" id="PIRSR003085-1"/>
    </source>
</evidence>
<evidence type="ECO:0000256" key="4">
    <source>
        <dbReference type="ARBA" id="ARBA00022691"/>
    </source>
</evidence>
<evidence type="ECO:0000256" key="3">
    <source>
        <dbReference type="ARBA" id="ARBA00022679"/>
    </source>
</evidence>
<accession>A0A857C9G2</accession>
<gene>
    <name evidence="7" type="ORF">GH266_14765</name>
</gene>